<evidence type="ECO:0000259" key="10">
    <source>
        <dbReference type="PROSITE" id="PS50222"/>
    </source>
</evidence>
<keyword evidence="5" id="KW-0479">Metal-binding</keyword>
<organism evidence="11">
    <name type="scientific">Aplanochytrium stocchinoi</name>
    <dbReference type="NCBI Taxonomy" id="215587"/>
    <lineage>
        <taxon>Eukaryota</taxon>
        <taxon>Sar</taxon>
        <taxon>Stramenopiles</taxon>
        <taxon>Bigyra</taxon>
        <taxon>Labyrinthulomycetes</taxon>
        <taxon>Thraustochytrida</taxon>
        <taxon>Thraustochytriidae</taxon>
        <taxon>Aplanochytrium</taxon>
    </lineage>
</organism>
<keyword evidence="8" id="KW-0560">Oxidoreductase</keyword>
<dbReference type="InterPro" id="IPR004790">
    <property type="entry name" value="Isocitrate_DH_NADP"/>
</dbReference>
<reference evidence="11" key="1">
    <citation type="submission" date="2021-01" db="EMBL/GenBank/DDBJ databases">
        <authorList>
            <person name="Corre E."/>
            <person name="Pelletier E."/>
            <person name="Niang G."/>
            <person name="Scheremetjew M."/>
            <person name="Finn R."/>
            <person name="Kale V."/>
            <person name="Holt S."/>
            <person name="Cochrane G."/>
            <person name="Meng A."/>
            <person name="Brown T."/>
            <person name="Cohen L."/>
        </authorList>
    </citation>
    <scope>NUCLEOTIDE SEQUENCE</scope>
    <source>
        <strain evidence="11">GSBS06</strain>
    </source>
</reference>
<dbReference type="SMART" id="SM01329">
    <property type="entry name" value="Iso_dh"/>
    <property type="match status" value="1"/>
</dbReference>
<dbReference type="InterPro" id="IPR024084">
    <property type="entry name" value="IsoPropMal-DH-like_dom"/>
</dbReference>
<dbReference type="PANTHER" id="PTHR11822">
    <property type="entry name" value="NADP-SPECIFIC ISOCITRATE DEHYDROGENASE"/>
    <property type="match status" value="1"/>
</dbReference>
<dbReference type="PROSITE" id="PS00018">
    <property type="entry name" value="EF_HAND_1"/>
    <property type="match status" value="1"/>
</dbReference>
<evidence type="ECO:0000256" key="2">
    <source>
        <dbReference type="ARBA" id="ARBA00001946"/>
    </source>
</evidence>
<dbReference type="InterPro" id="IPR002048">
    <property type="entry name" value="EF_hand_dom"/>
</dbReference>
<dbReference type="InterPro" id="IPR011992">
    <property type="entry name" value="EF-hand-dom_pair"/>
</dbReference>
<dbReference type="SUPFAM" id="SSF53659">
    <property type="entry name" value="Isocitrate/Isopropylmalate dehydrogenase-like"/>
    <property type="match status" value="1"/>
</dbReference>
<dbReference type="PROSITE" id="PS50222">
    <property type="entry name" value="EF_HAND_2"/>
    <property type="match status" value="1"/>
</dbReference>
<evidence type="ECO:0000256" key="6">
    <source>
        <dbReference type="ARBA" id="ARBA00022837"/>
    </source>
</evidence>
<dbReference type="EMBL" id="HBIN01007760">
    <property type="protein sequence ID" value="CAE0435435.1"/>
    <property type="molecule type" value="Transcribed_RNA"/>
</dbReference>
<protein>
    <recommendedName>
        <fullName evidence="10">EF-hand domain-containing protein</fullName>
    </recommendedName>
</protein>
<keyword evidence="6" id="KW-0106">Calcium</keyword>
<comment type="cofactor">
    <cofactor evidence="2">
        <name>Mg(2+)</name>
        <dbReference type="ChEBI" id="CHEBI:18420"/>
    </cofactor>
</comment>
<dbReference type="PANTHER" id="PTHR11822:SF21">
    <property type="entry name" value="ISOCITRATE DEHYDROGENASE [NADP], MITOCHONDRIAL"/>
    <property type="match status" value="1"/>
</dbReference>
<evidence type="ECO:0000256" key="4">
    <source>
        <dbReference type="ARBA" id="ARBA00022532"/>
    </source>
</evidence>
<gene>
    <name evidence="11" type="ORF">ASTO00021_LOCUS5715</name>
</gene>
<dbReference type="Gene3D" id="1.10.238.10">
    <property type="entry name" value="EF-hand"/>
    <property type="match status" value="1"/>
</dbReference>
<dbReference type="GO" id="GO:0005509">
    <property type="term" value="F:calcium ion binding"/>
    <property type="evidence" value="ECO:0007669"/>
    <property type="project" value="InterPro"/>
</dbReference>
<comment type="cofactor">
    <cofactor evidence="1">
        <name>Mn(2+)</name>
        <dbReference type="ChEBI" id="CHEBI:29035"/>
    </cofactor>
</comment>
<evidence type="ECO:0000256" key="9">
    <source>
        <dbReference type="ARBA" id="ARBA00023211"/>
    </source>
</evidence>
<evidence type="ECO:0000256" key="7">
    <source>
        <dbReference type="ARBA" id="ARBA00022842"/>
    </source>
</evidence>
<keyword evidence="4" id="KW-0816">Tricarboxylic acid cycle</keyword>
<dbReference type="GO" id="GO:0005739">
    <property type="term" value="C:mitochondrion"/>
    <property type="evidence" value="ECO:0007669"/>
    <property type="project" value="TreeGrafter"/>
</dbReference>
<evidence type="ECO:0000256" key="1">
    <source>
        <dbReference type="ARBA" id="ARBA00001936"/>
    </source>
</evidence>
<feature type="domain" description="EF-hand" evidence="10">
    <location>
        <begin position="484"/>
        <end position="519"/>
    </location>
</feature>
<dbReference type="SUPFAM" id="SSF47473">
    <property type="entry name" value="EF-hand"/>
    <property type="match status" value="1"/>
</dbReference>
<dbReference type="SMART" id="SM00054">
    <property type="entry name" value="EFh"/>
    <property type="match status" value="1"/>
</dbReference>
<evidence type="ECO:0000256" key="5">
    <source>
        <dbReference type="ARBA" id="ARBA00022723"/>
    </source>
</evidence>
<dbReference type="GO" id="GO:0006739">
    <property type="term" value="P:NADP+ metabolic process"/>
    <property type="evidence" value="ECO:0007669"/>
    <property type="project" value="TreeGrafter"/>
</dbReference>
<evidence type="ECO:0000256" key="8">
    <source>
        <dbReference type="ARBA" id="ARBA00023002"/>
    </source>
</evidence>
<dbReference type="GO" id="GO:0004450">
    <property type="term" value="F:isocitrate dehydrogenase (NADP+) activity"/>
    <property type="evidence" value="ECO:0007669"/>
    <property type="project" value="InterPro"/>
</dbReference>
<keyword evidence="7" id="KW-0460">Magnesium</keyword>
<evidence type="ECO:0000256" key="3">
    <source>
        <dbReference type="ARBA" id="ARBA00007769"/>
    </source>
</evidence>
<proteinExistence type="inferred from homology"/>
<dbReference type="GO" id="GO:0006099">
    <property type="term" value="P:tricarboxylic acid cycle"/>
    <property type="evidence" value="ECO:0007669"/>
    <property type="project" value="UniProtKB-KW"/>
</dbReference>
<comment type="similarity">
    <text evidence="3">Belongs to the isocitrate and isopropylmalate dehydrogenases family.</text>
</comment>
<dbReference type="Pfam" id="PF00180">
    <property type="entry name" value="Iso_dh"/>
    <property type="match status" value="1"/>
</dbReference>
<name>A0A7S3PF85_9STRA</name>
<dbReference type="InterPro" id="IPR018247">
    <property type="entry name" value="EF_Hand_1_Ca_BS"/>
</dbReference>
<keyword evidence="9" id="KW-0464">Manganese</keyword>
<dbReference type="Gene3D" id="3.40.718.10">
    <property type="entry name" value="Isopropylmalate Dehydrogenase"/>
    <property type="match status" value="1"/>
</dbReference>
<dbReference type="Pfam" id="PF00036">
    <property type="entry name" value="EF-hand_1"/>
    <property type="match status" value="1"/>
</dbReference>
<accession>A0A7S3PF85</accession>
<sequence>MVISVAFGRGGASSVRFGLRSIRTSNETLRYFRSTNGSYYRSFSTERKLVSPPIVYIKGEEMTRYCMDLILKQWIEPNVDISSWQFYDLSCKSRDDTEDQVLHDAIAAGKSLGSIFKEPTVTPTAEQKEKLGLKKAWGSPNGAMRRGWKGITISRDTIHIEGMDFGFKNPVLFERHAVGGEYSAGYGMVGAGKLKTIFFPKDQTQDDVVIDERFLEDDVNAVVTYHNPLDNVTDLAHHFFQRCLKANVTPYVVTKKTVFKWQEEFWTKMLTVFEEHYKEGFLKAGLLNQTGGNLMHLISDAATMQIIRWTDGGFGMAAHNYDGDMLTDEIAQVHRSPGFITSNLIGKNDDGSLIKEFEASHGTVTDMWEDTQNGIETSLNPLGLVEALIGAIEHSVHLQSATEEEAERHEMIEFTRRLRRIIHRAMVEGKGTRDISGPKGLTTEQFVNYVGKIIQKTSPEMKEQQKIVTKRAKPVREKSVQAMIDEEAMRKFFTSLDTDGNGVIDYDEFCNGMINIGMYPKKFFQDPGEKGNRELEDKL</sequence>
<evidence type="ECO:0000313" key="11">
    <source>
        <dbReference type="EMBL" id="CAE0435435.1"/>
    </source>
</evidence>
<dbReference type="GO" id="GO:0006102">
    <property type="term" value="P:isocitrate metabolic process"/>
    <property type="evidence" value="ECO:0007669"/>
    <property type="project" value="InterPro"/>
</dbReference>
<dbReference type="AlphaFoldDB" id="A0A7S3PF85"/>